<reference evidence="10 11" key="1">
    <citation type="submission" date="2018-01" db="EMBL/GenBank/DDBJ databases">
        <title>Draft genome sequence of Streptomyces sp. 13K301.</title>
        <authorList>
            <person name="Sahin N."/>
            <person name="Saygin H."/>
            <person name="Ay H."/>
        </authorList>
    </citation>
    <scope>NUCLEOTIDE SEQUENCE [LARGE SCALE GENOMIC DNA]</scope>
    <source>
        <strain evidence="10 11">13K301</strain>
    </source>
</reference>
<dbReference type="GO" id="GO:0051607">
    <property type="term" value="P:defense response to virus"/>
    <property type="evidence" value="ECO:0007669"/>
    <property type="project" value="UniProtKB-KW"/>
</dbReference>
<evidence type="ECO:0000259" key="9">
    <source>
        <dbReference type="Pfam" id="PF18967"/>
    </source>
</evidence>
<dbReference type="EMBL" id="POUC01000035">
    <property type="protein sequence ID" value="PNG22763.1"/>
    <property type="molecule type" value="Genomic_DNA"/>
</dbReference>
<dbReference type="AlphaFoldDB" id="A0A2N8TUV3"/>
<keyword evidence="6" id="KW-0051">Antiviral defense</keyword>
<dbReference type="Proteomes" id="UP000235943">
    <property type="component" value="Unassembled WGS sequence"/>
</dbReference>
<evidence type="ECO:0000256" key="4">
    <source>
        <dbReference type="ARBA" id="ARBA00022741"/>
    </source>
</evidence>
<keyword evidence="2" id="KW-1003">Cell membrane</keyword>
<dbReference type="GO" id="GO:0005886">
    <property type="term" value="C:plasma membrane"/>
    <property type="evidence" value="ECO:0007669"/>
    <property type="project" value="UniProtKB-SubCell"/>
</dbReference>
<evidence type="ECO:0000256" key="2">
    <source>
        <dbReference type="ARBA" id="ARBA00022475"/>
    </source>
</evidence>
<dbReference type="InterPro" id="IPR043760">
    <property type="entry name" value="PycTM_dom"/>
</dbReference>
<evidence type="ECO:0000256" key="7">
    <source>
        <dbReference type="ARBA" id="ARBA00023136"/>
    </source>
</evidence>
<evidence type="ECO:0000256" key="5">
    <source>
        <dbReference type="ARBA" id="ARBA00022989"/>
    </source>
</evidence>
<gene>
    <name evidence="10" type="ORF">C1J00_07565</name>
</gene>
<feature type="transmembrane region" description="Helical" evidence="8">
    <location>
        <begin position="20"/>
        <end position="40"/>
    </location>
</feature>
<proteinExistence type="predicted"/>
<evidence type="ECO:0000313" key="11">
    <source>
        <dbReference type="Proteomes" id="UP000235943"/>
    </source>
</evidence>
<keyword evidence="7 8" id="KW-0472">Membrane</keyword>
<keyword evidence="3 8" id="KW-0812">Transmembrane</keyword>
<feature type="domain" description="Pycsar effector protein" evidence="9">
    <location>
        <begin position="4"/>
        <end position="158"/>
    </location>
</feature>
<evidence type="ECO:0000256" key="1">
    <source>
        <dbReference type="ARBA" id="ARBA00004236"/>
    </source>
</evidence>
<accession>A0A2N8TUV3</accession>
<evidence type="ECO:0000256" key="6">
    <source>
        <dbReference type="ARBA" id="ARBA00023118"/>
    </source>
</evidence>
<evidence type="ECO:0000256" key="3">
    <source>
        <dbReference type="ARBA" id="ARBA00022692"/>
    </source>
</evidence>
<feature type="transmembrane region" description="Helical" evidence="8">
    <location>
        <begin position="52"/>
        <end position="72"/>
    </location>
</feature>
<dbReference type="Pfam" id="PF18967">
    <property type="entry name" value="PycTM"/>
    <property type="match status" value="1"/>
</dbReference>
<evidence type="ECO:0000313" key="10">
    <source>
        <dbReference type="EMBL" id="PNG22763.1"/>
    </source>
</evidence>
<keyword evidence="5 8" id="KW-1133">Transmembrane helix</keyword>
<comment type="caution">
    <text evidence="10">The sequence shown here is derived from an EMBL/GenBank/DDBJ whole genome shotgun (WGS) entry which is preliminary data.</text>
</comment>
<name>A0A2N8TUV3_9ACTN</name>
<evidence type="ECO:0000256" key="8">
    <source>
        <dbReference type="SAM" id="Phobius"/>
    </source>
</evidence>
<dbReference type="RefSeq" id="WP_102908252.1">
    <property type="nucleotide sequence ID" value="NZ_POUC01000035.1"/>
</dbReference>
<protein>
    <recommendedName>
        <fullName evidence="9">Pycsar effector protein domain-containing protein</fullName>
    </recommendedName>
</protein>
<dbReference type="GO" id="GO:0000166">
    <property type="term" value="F:nucleotide binding"/>
    <property type="evidence" value="ECO:0007669"/>
    <property type="project" value="UniProtKB-KW"/>
</dbReference>
<dbReference type="OrthoDB" id="4550756at2"/>
<sequence>MDNAWRTLQIVTDWIKHAEAKAAVTLTAAGVIGGILYSLVSTAPPRNLPFDLAASLCTLLTAGSAMATGMALRPRRKNIGQPPNLLFFEHVARTYRSPEDGYTEALSRLLVDDRTLTAAVAEQIWANAHVARRKYFWSGVGTLLLLFALAAVALTAALSVLGDAT</sequence>
<keyword evidence="4" id="KW-0547">Nucleotide-binding</keyword>
<organism evidence="10 11">
    <name type="scientific">Streptomyces cahuitamycinicus</name>
    <dbReference type="NCBI Taxonomy" id="2070367"/>
    <lineage>
        <taxon>Bacteria</taxon>
        <taxon>Bacillati</taxon>
        <taxon>Actinomycetota</taxon>
        <taxon>Actinomycetes</taxon>
        <taxon>Kitasatosporales</taxon>
        <taxon>Streptomycetaceae</taxon>
        <taxon>Streptomyces</taxon>
    </lineage>
</organism>
<keyword evidence="11" id="KW-1185">Reference proteome</keyword>
<comment type="subcellular location">
    <subcellularLocation>
        <location evidence="1">Cell membrane</location>
    </subcellularLocation>
</comment>
<feature type="transmembrane region" description="Helical" evidence="8">
    <location>
        <begin position="135"/>
        <end position="161"/>
    </location>
</feature>